<dbReference type="GO" id="GO:0006605">
    <property type="term" value="P:protein targeting"/>
    <property type="evidence" value="ECO:0007669"/>
    <property type="project" value="UniProtKB-UniRule"/>
</dbReference>
<accession>A0AAW3JW29</accession>
<keyword evidence="8 9" id="KW-0472">Membrane</keyword>
<evidence type="ECO:0000313" key="11">
    <source>
        <dbReference type="Proteomes" id="UP000050833"/>
    </source>
</evidence>
<evidence type="ECO:0000256" key="5">
    <source>
        <dbReference type="ARBA" id="ARBA00022927"/>
    </source>
</evidence>
<comment type="subunit">
    <text evidence="9">Component of the Sec protein translocase complex. Heterotrimer consisting of SecY, SecE and SecG subunits. The heterotrimers can form oligomers, although 1 heterotrimer is thought to be able to translocate proteins. Interacts with the ribosome. Interacts with SecDF, and other proteins may be involved. Interacts with SecA.</text>
</comment>
<comment type="function">
    <text evidence="9">Essential subunit of the Sec protein translocation channel SecYEG. Clamps together the 2 halves of SecY. May contact the channel plug during translocation.</text>
</comment>
<dbReference type="Gene3D" id="1.20.5.1030">
    <property type="entry name" value="Preprotein translocase secy subunit"/>
    <property type="match status" value="1"/>
</dbReference>
<comment type="similarity">
    <text evidence="9">Belongs to the SecE/SEC61-gamma family.</text>
</comment>
<keyword evidence="3 9" id="KW-1003">Cell membrane</keyword>
<gene>
    <name evidence="9" type="primary">secE</name>
    <name evidence="10" type="ORF">APZ18_00740</name>
</gene>
<dbReference type="PANTHER" id="PTHR33910">
    <property type="entry name" value="PROTEIN TRANSLOCASE SUBUNIT SECE"/>
    <property type="match status" value="1"/>
</dbReference>
<evidence type="ECO:0000256" key="6">
    <source>
        <dbReference type="ARBA" id="ARBA00022989"/>
    </source>
</evidence>
<protein>
    <recommendedName>
        <fullName evidence="9">Protein translocase subunit SecE</fullName>
    </recommendedName>
</protein>
<name>A0AAW3JW29_9FIRM</name>
<proteinExistence type="inferred from homology"/>
<sequence>MRKKGGFFRSLKSEFKKIVWPDKETTIKETTAVVIVTVILGAIIALLDFVIKTGLDKIIQMG</sequence>
<dbReference type="GO" id="GO:0065002">
    <property type="term" value="P:intracellular protein transmembrane transport"/>
    <property type="evidence" value="ECO:0007669"/>
    <property type="project" value="UniProtKB-UniRule"/>
</dbReference>
<dbReference type="InterPro" id="IPR001901">
    <property type="entry name" value="Translocase_SecE/Sec61-g"/>
</dbReference>
<dbReference type="GO" id="GO:0043952">
    <property type="term" value="P:protein transport by the Sec complex"/>
    <property type="evidence" value="ECO:0007669"/>
    <property type="project" value="UniProtKB-UniRule"/>
</dbReference>
<evidence type="ECO:0000256" key="9">
    <source>
        <dbReference type="HAMAP-Rule" id="MF_00422"/>
    </source>
</evidence>
<evidence type="ECO:0000256" key="4">
    <source>
        <dbReference type="ARBA" id="ARBA00022692"/>
    </source>
</evidence>
<dbReference type="InterPro" id="IPR005807">
    <property type="entry name" value="SecE_bac"/>
</dbReference>
<evidence type="ECO:0000256" key="7">
    <source>
        <dbReference type="ARBA" id="ARBA00023010"/>
    </source>
</evidence>
<evidence type="ECO:0000256" key="3">
    <source>
        <dbReference type="ARBA" id="ARBA00022475"/>
    </source>
</evidence>
<dbReference type="Pfam" id="PF00584">
    <property type="entry name" value="SecE"/>
    <property type="match status" value="1"/>
</dbReference>
<organism evidence="10 11">
    <name type="scientific">Butyribacter intestini</name>
    <dbReference type="NCBI Taxonomy" id="1703332"/>
    <lineage>
        <taxon>Bacteria</taxon>
        <taxon>Bacillati</taxon>
        <taxon>Bacillota</taxon>
        <taxon>Clostridia</taxon>
        <taxon>Lachnospirales</taxon>
        <taxon>Lachnospiraceae</taxon>
        <taxon>Butyribacter</taxon>
    </lineage>
</organism>
<dbReference type="GO" id="GO:0009306">
    <property type="term" value="P:protein secretion"/>
    <property type="evidence" value="ECO:0007669"/>
    <property type="project" value="UniProtKB-UniRule"/>
</dbReference>
<reference evidence="10 11" key="1">
    <citation type="submission" date="2015-10" db="EMBL/GenBank/DDBJ databases">
        <title>Butyribacter intestini gen. nov., sp. nov., a butyric acid-producing bacterium of the family Lachnospiraceae isolated from the human faeces.</title>
        <authorList>
            <person name="Zou Y."/>
            <person name="Xue W."/>
            <person name="Luo G."/>
            <person name="Lv M."/>
        </authorList>
    </citation>
    <scope>NUCLEOTIDE SEQUENCE [LARGE SCALE GENOMIC DNA]</scope>
    <source>
        <strain evidence="10 11">TF01-11</strain>
    </source>
</reference>
<feature type="transmembrane region" description="Helical" evidence="9">
    <location>
        <begin position="30"/>
        <end position="51"/>
    </location>
</feature>
<dbReference type="InterPro" id="IPR038379">
    <property type="entry name" value="SecE_sf"/>
</dbReference>
<dbReference type="GO" id="GO:0005886">
    <property type="term" value="C:plasma membrane"/>
    <property type="evidence" value="ECO:0007669"/>
    <property type="project" value="UniProtKB-SubCell"/>
</dbReference>
<comment type="subcellular location">
    <subcellularLocation>
        <location evidence="9">Cell membrane</location>
        <topology evidence="9">Single-pass membrane protein</topology>
    </subcellularLocation>
    <subcellularLocation>
        <location evidence="1">Membrane</location>
    </subcellularLocation>
</comment>
<dbReference type="PANTHER" id="PTHR33910:SF1">
    <property type="entry name" value="PROTEIN TRANSLOCASE SUBUNIT SECE"/>
    <property type="match status" value="1"/>
</dbReference>
<evidence type="ECO:0000256" key="1">
    <source>
        <dbReference type="ARBA" id="ARBA00004370"/>
    </source>
</evidence>
<keyword evidence="4 9" id="KW-0812">Transmembrane</keyword>
<keyword evidence="2 9" id="KW-0813">Transport</keyword>
<dbReference type="AlphaFoldDB" id="A0AAW3JW29"/>
<evidence type="ECO:0000256" key="2">
    <source>
        <dbReference type="ARBA" id="ARBA00022448"/>
    </source>
</evidence>
<dbReference type="Proteomes" id="UP000050833">
    <property type="component" value="Unassembled WGS sequence"/>
</dbReference>
<dbReference type="HAMAP" id="MF_00422">
    <property type="entry name" value="SecE"/>
    <property type="match status" value="1"/>
</dbReference>
<keyword evidence="7 9" id="KW-0811">Translocation</keyword>
<evidence type="ECO:0000313" key="10">
    <source>
        <dbReference type="EMBL" id="KQC86862.1"/>
    </source>
</evidence>
<keyword evidence="6 9" id="KW-1133">Transmembrane helix</keyword>
<keyword evidence="5 9" id="KW-0653">Protein transport</keyword>
<comment type="caution">
    <text evidence="10">The sequence shown here is derived from an EMBL/GenBank/DDBJ whole genome shotgun (WGS) entry which is preliminary data.</text>
</comment>
<evidence type="ECO:0000256" key="8">
    <source>
        <dbReference type="ARBA" id="ARBA00023136"/>
    </source>
</evidence>
<dbReference type="NCBIfam" id="TIGR00964">
    <property type="entry name" value="secE_bact"/>
    <property type="match status" value="1"/>
</dbReference>
<keyword evidence="11" id="KW-1185">Reference proteome</keyword>
<dbReference type="GO" id="GO:0008320">
    <property type="term" value="F:protein transmembrane transporter activity"/>
    <property type="evidence" value="ECO:0007669"/>
    <property type="project" value="UniProtKB-UniRule"/>
</dbReference>
<dbReference type="EMBL" id="LLKB01000001">
    <property type="protein sequence ID" value="KQC86862.1"/>
    <property type="molecule type" value="Genomic_DNA"/>
</dbReference>